<dbReference type="RefSeq" id="WP_286651786.1">
    <property type="nucleotide sequence ID" value="NZ_JACAGK010000044.1"/>
</dbReference>
<name>A0ABT7NQ26_9SPHI</name>
<sequence>MTAIKFNANIAGDVVPMQFIPQFKATISLLNSAEHFENSLREYASKVRMTPKLVQIAGLSTPKFIDPVQYIVEKSTIAIEAMKEVNSIINQVHFKKSGKEAIEEMQYDIISTVDTFYCLSLTQQAQVAELISELNNQNK</sequence>
<evidence type="ECO:0000313" key="2">
    <source>
        <dbReference type="Proteomes" id="UP001170954"/>
    </source>
</evidence>
<gene>
    <name evidence="1" type="ORF">HX018_13965</name>
</gene>
<protein>
    <submittedName>
        <fullName evidence="1">Uncharacterized protein</fullName>
    </submittedName>
</protein>
<reference evidence="1" key="2">
    <citation type="journal article" date="2022" name="Sci. Total Environ.">
        <title>Prevalence, transmission, and molecular epidemiology of tet(X)-positive bacteria among humans, animals, and environmental niches in China: An epidemiological, and genomic-based study.</title>
        <authorList>
            <person name="Dong N."/>
            <person name="Zeng Y."/>
            <person name="Cai C."/>
            <person name="Sun C."/>
            <person name="Lu J."/>
            <person name="Liu C."/>
            <person name="Zhou H."/>
            <person name="Sun Q."/>
            <person name="Shu L."/>
            <person name="Wang H."/>
            <person name="Wang Y."/>
            <person name="Wang S."/>
            <person name="Wu C."/>
            <person name="Chan E.W."/>
            <person name="Chen G."/>
            <person name="Shen Z."/>
            <person name="Chen S."/>
            <person name="Zhang R."/>
        </authorList>
    </citation>
    <scope>NUCLEOTIDE SEQUENCE</scope>
    <source>
        <strain evidence="1">R1692</strain>
    </source>
</reference>
<evidence type="ECO:0000313" key="1">
    <source>
        <dbReference type="EMBL" id="MDM1049344.1"/>
    </source>
</evidence>
<dbReference type="EMBL" id="JACAGK010000044">
    <property type="protein sequence ID" value="MDM1049344.1"/>
    <property type="molecule type" value="Genomic_DNA"/>
</dbReference>
<dbReference type="Proteomes" id="UP001170954">
    <property type="component" value="Unassembled WGS sequence"/>
</dbReference>
<accession>A0ABT7NQ26</accession>
<organism evidence="1 2">
    <name type="scientific">Sphingobacterium hotanense</name>
    <dbReference type="NCBI Taxonomy" id="649196"/>
    <lineage>
        <taxon>Bacteria</taxon>
        <taxon>Pseudomonadati</taxon>
        <taxon>Bacteroidota</taxon>
        <taxon>Sphingobacteriia</taxon>
        <taxon>Sphingobacteriales</taxon>
        <taxon>Sphingobacteriaceae</taxon>
        <taxon>Sphingobacterium</taxon>
    </lineage>
</organism>
<reference evidence="1" key="1">
    <citation type="submission" date="2020-06" db="EMBL/GenBank/DDBJ databases">
        <authorList>
            <person name="Dong N."/>
        </authorList>
    </citation>
    <scope>NUCLEOTIDE SEQUENCE</scope>
    <source>
        <strain evidence="1">R1692</strain>
    </source>
</reference>
<proteinExistence type="predicted"/>
<keyword evidence="2" id="KW-1185">Reference proteome</keyword>
<comment type="caution">
    <text evidence="1">The sequence shown here is derived from an EMBL/GenBank/DDBJ whole genome shotgun (WGS) entry which is preliminary data.</text>
</comment>